<reference evidence="1 2" key="1">
    <citation type="submission" date="2023-07" db="EMBL/GenBank/DDBJ databases">
        <title>Genomic Encyclopedia of Type Strains, Phase IV (KMG-IV): sequencing the most valuable type-strain genomes for metagenomic binning, comparative biology and taxonomic classification.</title>
        <authorList>
            <person name="Goeker M."/>
        </authorList>
    </citation>
    <scope>NUCLEOTIDE SEQUENCE [LARGE SCALE GENOMIC DNA]</scope>
    <source>
        <strain evidence="1 2">DSM 18695</strain>
    </source>
</reference>
<dbReference type="Proteomes" id="UP001228905">
    <property type="component" value="Unassembled WGS sequence"/>
</dbReference>
<sequence length="153" mass="16723">MASWLMLALVAAAVAQGPWPAVRPGDSRAQVTADFPSEPSSIEFADARPGLNLPDQQLGGEQFAARVHFDGQDRVEDIVLQSVKRDTGVRLEALTADLRQRLGGEPVCHDYMGYLDSTECGWNIGDIQVSLMYLDGIRYITIAKAGPLRPARR</sequence>
<name>A0ABU0IZ75_9CAUL</name>
<protein>
    <submittedName>
        <fullName evidence="1">Uncharacterized protein</fullName>
    </submittedName>
</protein>
<gene>
    <name evidence="1" type="ORF">QO010_004278</name>
</gene>
<proteinExistence type="predicted"/>
<evidence type="ECO:0000313" key="2">
    <source>
        <dbReference type="Proteomes" id="UP001228905"/>
    </source>
</evidence>
<comment type="caution">
    <text evidence="1">The sequence shown here is derived from an EMBL/GenBank/DDBJ whole genome shotgun (WGS) entry which is preliminary data.</text>
</comment>
<accession>A0ABU0IZ75</accession>
<evidence type="ECO:0000313" key="1">
    <source>
        <dbReference type="EMBL" id="MDQ0466483.1"/>
    </source>
</evidence>
<dbReference type="RefSeq" id="WP_307352586.1">
    <property type="nucleotide sequence ID" value="NZ_JAUSVS010000012.1"/>
</dbReference>
<dbReference type="EMBL" id="JAUSVS010000012">
    <property type="protein sequence ID" value="MDQ0466483.1"/>
    <property type="molecule type" value="Genomic_DNA"/>
</dbReference>
<organism evidence="1 2">
    <name type="scientific">Caulobacter ginsengisoli</name>
    <dbReference type="NCBI Taxonomy" id="400775"/>
    <lineage>
        <taxon>Bacteria</taxon>
        <taxon>Pseudomonadati</taxon>
        <taxon>Pseudomonadota</taxon>
        <taxon>Alphaproteobacteria</taxon>
        <taxon>Caulobacterales</taxon>
        <taxon>Caulobacteraceae</taxon>
        <taxon>Caulobacter</taxon>
    </lineage>
</organism>
<keyword evidence="2" id="KW-1185">Reference proteome</keyword>